<reference evidence="1 2" key="1">
    <citation type="submission" date="2013-01" db="EMBL/GenBank/DDBJ databases">
        <authorList>
            <person name="Harkins D.M."/>
            <person name="Durkin A.S."/>
            <person name="Brinkac L.M."/>
            <person name="Haft D.H."/>
            <person name="Selengut J.D."/>
            <person name="Sanka R."/>
            <person name="DePew J."/>
            <person name="Purushe J."/>
            <person name="Galloway R.L."/>
            <person name="Vinetz J.M."/>
            <person name="Sutton G.G."/>
            <person name="Nierman W.C."/>
            <person name="Fouts D.E."/>
        </authorList>
    </citation>
    <scope>NUCLEOTIDE SEQUENCE [LARGE SCALE GENOMIC DNA]</scope>
    <source>
        <strain evidence="1 2">79601</strain>
    </source>
</reference>
<evidence type="ECO:0000313" key="1">
    <source>
        <dbReference type="EMBL" id="EMJ95372.1"/>
    </source>
</evidence>
<dbReference type="AlphaFoldDB" id="M6CTX2"/>
<dbReference type="PATRIC" id="fig|1218565.3.peg.2036"/>
<gene>
    <name evidence="1" type="ORF">LEP1GSC194_3691</name>
</gene>
<dbReference type="EMBL" id="ANIK01000035">
    <property type="protein sequence ID" value="EMJ95372.1"/>
    <property type="molecule type" value="Genomic_DNA"/>
</dbReference>
<protein>
    <submittedName>
        <fullName evidence="1">Uncharacterized protein</fullName>
    </submittedName>
</protein>
<name>M6CTX2_9LEPT</name>
<organism evidence="1 2">
    <name type="scientific">Leptospira alstonii serovar Sichuan str. 79601</name>
    <dbReference type="NCBI Taxonomy" id="1218565"/>
    <lineage>
        <taxon>Bacteria</taxon>
        <taxon>Pseudomonadati</taxon>
        <taxon>Spirochaetota</taxon>
        <taxon>Spirochaetia</taxon>
        <taxon>Leptospirales</taxon>
        <taxon>Leptospiraceae</taxon>
        <taxon>Leptospira</taxon>
    </lineage>
</organism>
<comment type="caution">
    <text evidence="1">The sequence shown here is derived from an EMBL/GenBank/DDBJ whole genome shotgun (WGS) entry which is preliminary data.</text>
</comment>
<dbReference type="Proteomes" id="UP000011988">
    <property type="component" value="Unassembled WGS sequence"/>
</dbReference>
<evidence type="ECO:0000313" key="2">
    <source>
        <dbReference type="Proteomes" id="UP000011988"/>
    </source>
</evidence>
<sequence length="43" mass="5249">MTTIQNKIRDYFQRKVKISTFEKPVWGLDVVFTRSNRDFQILE</sequence>
<accession>M6CTX2</accession>
<proteinExistence type="predicted"/>